<reference evidence="2" key="1">
    <citation type="submission" date="2020-06" db="EMBL/GenBank/DDBJ databases">
        <title>WGS assembly of Ceratodon purpureus strain R40.</title>
        <authorList>
            <person name="Carey S.B."/>
            <person name="Jenkins J."/>
            <person name="Shu S."/>
            <person name="Lovell J.T."/>
            <person name="Sreedasyam A."/>
            <person name="Maumus F."/>
            <person name="Tiley G.P."/>
            <person name="Fernandez-Pozo N."/>
            <person name="Barry K."/>
            <person name="Chen C."/>
            <person name="Wang M."/>
            <person name="Lipzen A."/>
            <person name="Daum C."/>
            <person name="Saski C.A."/>
            <person name="Payton A.C."/>
            <person name="Mcbreen J.C."/>
            <person name="Conrad R.E."/>
            <person name="Kollar L.M."/>
            <person name="Olsson S."/>
            <person name="Huttunen S."/>
            <person name="Landis J.B."/>
            <person name="Wickett N.J."/>
            <person name="Johnson M.G."/>
            <person name="Rensing S.A."/>
            <person name="Grimwood J."/>
            <person name="Schmutz J."/>
            <person name="Mcdaniel S.F."/>
        </authorList>
    </citation>
    <scope>NUCLEOTIDE SEQUENCE</scope>
    <source>
        <strain evidence="2">R40</strain>
    </source>
</reference>
<comment type="caution">
    <text evidence="2">The sequence shown here is derived from an EMBL/GenBank/DDBJ whole genome shotgun (WGS) entry which is preliminary data.</text>
</comment>
<protein>
    <submittedName>
        <fullName evidence="2">Uncharacterized protein</fullName>
    </submittedName>
</protein>
<accession>A0A8T0ILE8</accession>
<evidence type="ECO:0000313" key="3">
    <source>
        <dbReference type="Proteomes" id="UP000822688"/>
    </source>
</evidence>
<name>A0A8T0ILE8_CERPU</name>
<dbReference type="Proteomes" id="UP000822688">
    <property type="component" value="Chromosome 3"/>
</dbReference>
<sequence>MALKNNRDIAAIDHHPQPRPKGEVEETVRMKMRRPSGDMKDTHCLGISCPLLSVKCLFKHKRWDPRNIVQ</sequence>
<keyword evidence="3" id="KW-1185">Reference proteome</keyword>
<evidence type="ECO:0000256" key="1">
    <source>
        <dbReference type="SAM" id="MobiDB-lite"/>
    </source>
</evidence>
<evidence type="ECO:0000313" key="2">
    <source>
        <dbReference type="EMBL" id="KAG0584072.1"/>
    </source>
</evidence>
<proteinExistence type="predicted"/>
<organism evidence="2 3">
    <name type="scientific">Ceratodon purpureus</name>
    <name type="common">Fire moss</name>
    <name type="synonym">Dicranum purpureum</name>
    <dbReference type="NCBI Taxonomy" id="3225"/>
    <lineage>
        <taxon>Eukaryota</taxon>
        <taxon>Viridiplantae</taxon>
        <taxon>Streptophyta</taxon>
        <taxon>Embryophyta</taxon>
        <taxon>Bryophyta</taxon>
        <taxon>Bryophytina</taxon>
        <taxon>Bryopsida</taxon>
        <taxon>Dicranidae</taxon>
        <taxon>Pseudoditrichales</taxon>
        <taxon>Ditrichaceae</taxon>
        <taxon>Ceratodon</taxon>
    </lineage>
</organism>
<gene>
    <name evidence="2" type="ORF">KC19_3G182800</name>
</gene>
<feature type="region of interest" description="Disordered" evidence="1">
    <location>
        <begin position="1"/>
        <end position="26"/>
    </location>
</feature>
<dbReference type="EMBL" id="CM026423">
    <property type="protein sequence ID" value="KAG0584072.1"/>
    <property type="molecule type" value="Genomic_DNA"/>
</dbReference>
<dbReference type="AlphaFoldDB" id="A0A8T0ILE8"/>